<evidence type="ECO:0000256" key="2">
    <source>
        <dbReference type="SAM" id="SignalP"/>
    </source>
</evidence>
<proteinExistence type="predicted"/>
<organism evidence="3 4">
    <name type="scientific">Thalassolituus maritimus</name>
    <dbReference type="NCBI Taxonomy" id="484498"/>
    <lineage>
        <taxon>Bacteria</taxon>
        <taxon>Pseudomonadati</taxon>
        <taxon>Pseudomonadota</taxon>
        <taxon>Gammaproteobacteria</taxon>
        <taxon>Oceanospirillales</taxon>
        <taxon>Oceanospirillaceae</taxon>
        <taxon>Thalassolituus</taxon>
    </lineage>
</organism>
<dbReference type="EMBL" id="BAABWH010000006">
    <property type="protein sequence ID" value="GAA6146329.1"/>
    <property type="molecule type" value="Genomic_DNA"/>
</dbReference>
<dbReference type="Pfam" id="PF11932">
    <property type="entry name" value="DUF3450"/>
    <property type="match status" value="1"/>
</dbReference>
<feature type="coiled-coil region" evidence="1">
    <location>
        <begin position="50"/>
        <end position="101"/>
    </location>
</feature>
<reference evidence="3 4" key="1">
    <citation type="submission" date="2024-04" db="EMBL/GenBank/DDBJ databases">
        <title>Draft genome sequence of Thalassolituus maritimus NBRC 116585.</title>
        <authorList>
            <person name="Miyakawa T."/>
            <person name="Kusuya Y."/>
            <person name="Miura T."/>
        </authorList>
    </citation>
    <scope>NUCLEOTIDE SEQUENCE [LARGE SCALE GENOMIC DNA]</scope>
    <source>
        <strain evidence="3 4">5NW40-0001</strain>
    </source>
</reference>
<keyword evidence="4" id="KW-1185">Reference proteome</keyword>
<dbReference type="RefSeq" id="WP_353295548.1">
    <property type="nucleotide sequence ID" value="NZ_BAABWH010000006.1"/>
</dbReference>
<keyword evidence="1" id="KW-0175">Coiled coil</keyword>
<keyword evidence="2" id="KW-0732">Signal</keyword>
<comment type="caution">
    <text evidence="3">The sequence shown here is derived from an EMBL/GenBank/DDBJ whole genome shotgun (WGS) entry which is preliminary data.</text>
</comment>
<feature type="chain" id="PRO_5047129341" evidence="2">
    <location>
        <begin position="24"/>
        <end position="248"/>
    </location>
</feature>
<gene>
    <name evidence="3" type="ORF">NBRC116585_24470</name>
</gene>
<evidence type="ECO:0000313" key="4">
    <source>
        <dbReference type="Proteomes" id="UP001481413"/>
    </source>
</evidence>
<feature type="signal peptide" evidence="2">
    <location>
        <begin position="1"/>
        <end position="23"/>
    </location>
</feature>
<evidence type="ECO:0000256" key="1">
    <source>
        <dbReference type="SAM" id="Coils"/>
    </source>
</evidence>
<accession>A0ABQ0A1R5</accession>
<name>A0ABQ0A1R5_9GAMM</name>
<sequence length="248" mass="27473">MNLIKQPLVVALVATTLPMASLAETDSASKMVLKTDQDTAAVERKINALDDATREKLEEARQVLARAEQLALYNKQMEAIIASQEEEMASLDAQIDGINETEQGILPLMQLMLSQLEADIDKGIPFLANERAVRTSKLEAALSRADITVSEKFRRVLEALQIEVDYGRTIERYRENEEGTAYDHLRIGNVALYRRSLDGSEAWIWLDGQWQALSKEQAEPLSIASRVADKSVAPQLITLPLPAQGAAN</sequence>
<dbReference type="PIRSF" id="PIRSF028069">
    <property type="entry name" value="UCP028069"/>
    <property type="match status" value="1"/>
</dbReference>
<dbReference type="Proteomes" id="UP001481413">
    <property type="component" value="Unassembled WGS sequence"/>
</dbReference>
<dbReference type="InterPro" id="IPR016866">
    <property type="entry name" value="UCP028069"/>
</dbReference>
<evidence type="ECO:0000313" key="3">
    <source>
        <dbReference type="EMBL" id="GAA6146329.1"/>
    </source>
</evidence>
<protein>
    <submittedName>
        <fullName evidence="3">DUF3450 domain-containing protein</fullName>
    </submittedName>
</protein>